<feature type="transmembrane region" description="Helical" evidence="5">
    <location>
        <begin position="116"/>
        <end position="139"/>
    </location>
</feature>
<protein>
    <recommendedName>
        <fullName evidence="8">Major facilitator superfamily (MFS) profile domain-containing protein</fullName>
    </recommendedName>
</protein>
<dbReference type="EMBL" id="JABBWG010000021">
    <property type="protein sequence ID" value="KAG1814267.1"/>
    <property type="molecule type" value="Genomic_DNA"/>
</dbReference>
<gene>
    <name evidence="6" type="ORF">BJ212DRAFT_1482007</name>
</gene>
<dbReference type="GO" id="GO:0016020">
    <property type="term" value="C:membrane"/>
    <property type="evidence" value="ECO:0007669"/>
    <property type="project" value="UniProtKB-SubCell"/>
</dbReference>
<dbReference type="Gene3D" id="1.20.1250.20">
    <property type="entry name" value="MFS general substrate transporter like domains"/>
    <property type="match status" value="1"/>
</dbReference>
<dbReference type="GeneID" id="64634364"/>
<comment type="caution">
    <text evidence="6">The sequence shown here is derived from an EMBL/GenBank/DDBJ whole genome shotgun (WGS) entry which is preliminary data.</text>
</comment>
<organism evidence="6 7">
    <name type="scientific">Suillus subaureus</name>
    <dbReference type="NCBI Taxonomy" id="48587"/>
    <lineage>
        <taxon>Eukaryota</taxon>
        <taxon>Fungi</taxon>
        <taxon>Dikarya</taxon>
        <taxon>Basidiomycota</taxon>
        <taxon>Agaricomycotina</taxon>
        <taxon>Agaricomycetes</taxon>
        <taxon>Agaricomycetidae</taxon>
        <taxon>Boletales</taxon>
        <taxon>Suillineae</taxon>
        <taxon>Suillaceae</taxon>
        <taxon>Suillus</taxon>
    </lineage>
</organism>
<comment type="subcellular location">
    <subcellularLocation>
        <location evidence="1">Membrane</location>
        <topology evidence="1">Multi-pass membrane protein</topology>
    </subcellularLocation>
</comment>
<dbReference type="AlphaFoldDB" id="A0A9P7E8T3"/>
<evidence type="ECO:0000256" key="4">
    <source>
        <dbReference type="ARBA" id="ARBA00023136"/>
    </source>
</evidence>
<accession>A0A9P7E8T3</accession>
<dbReference type="OrthoDB" id="6770063at2759"/>
<evidence type="ECO:0000256" key="1">
    <source>
        <dbReference type="ARBA" id="ARBA00004141"/>
    </source>
</evidence>
<dbReference type="Proteomes" id="UP000807769">
    <property type="component" value="Unassembled WGS sequence"/>
</dbReference>
<evidence type="ECO:0000256" key="3">
    <source>
        <dbReference type="ARBA" id="ARBA00022989"/>
    </source>
</evidence>
<keyword evidence="3 5" id="KW-1133">Transmembrane helix</keyword>
<feature type="transmembrane region" description="Helical" evidence="5">
    <location>
        <begin position="190"/>
        <end position="212"/>
    </location>
</feature>
<feature type="transmembrane region" description="Helical" evidence="5">
    <location>
        <begin position="24"/>
        <end position="54"/>
    </location>
</feature>
<proteinExistence type="predicted"/>
<evidence type="ECO:0000313" key="7">
    <source>
        <dbReference type="Proteomes" id="UP000807769"/>
    </source>
</evidence>
<keyword evidence="2 5" id="KW-0812">Transmembrane</keyword>
<evidence type="ECO:0000256" key="2">
    <source>
        <dbReference type="ARBA" id="ARBA00022692"/>
    </source>
</evidence>
<dbReference type="GO" id="GO:0022857">
    <property type="term" value="F:transmembrane transporter activity"/>
    <property type="evidence" value="ECO:0007669"/>
    <property type="project" value="TreeGrafter"/>
</dbReference>
<evidence type="ECO:0000313" key="6">
    <source>
        <dbReference type="EMBL" id="KAG1814267.1"/>
    </source>
</evidence>
<keyword evidence="4 5" id="KW-0472">Membrane</keyword>
<name>A0A9P7E8T3_9AGAM</name>
<feature type="transmembrane region" description="Helical" evidence="5">
    <location>
        <begin position="224"/>
        <end position="244"/>
    </location>
</feature>
<dbReference type="SUPFAM" id="SSF103473">
    <property type="entry name" value="MFS general substrate transporter"/>
    <property type="match status" value="1"/>
</dbReference>
<dbReference type="PANTHER" id="PTHR23502">
    <property type="entry name" value="MAJOR FACILITATOR SUPERFAMILY"/>
    <property type="match status" value="1"/>
</dbReference>
<dbReference type="RefSeq" id="XP_041191728.1">
    <property type="nucleotide sequence ID" value="XM_041340348.1"/>
</dbReference>
<sequence length="324" mass="34860">MADHFRLAAASLETAGYQKKGDKLFIVALAPLLGPVVGPITGAWFVAILTSMAIPKSSPGLLNSRPGDECLWTHLVGKEGRADSQIDDTEKEPQRAVCTISVKIAPGRLSWPNRPFALFAQKPIVQLLGIYMAYLYGLLYRCIPAVNWNRLYYIALGIGLVGACQLSAITTDKVYIHLKSKNGGVGKPEFKLPAMVPGSLLLPIGCLIVSWTSEAHTHWIASDIGMALVGAGTILSFQCIQTYLLECFPLHAASAIAAVAFLSSLARFGFPLFAPAMYDALGFGRAILFWQSRQSSQAVLRPGYVGITGSGYGTAVSMRVDNPR</sequence>
<evidence type="ECO:0000256" key="5">
    <source>
        <dbReference type="SAM" id="Phobius"/>
    </source>
</evidence>
<evidence type="ECO:0008006" key="8">
    <source>
        <dbReference type="Google" id="ProtNLM"/>
    </source>
</evidence>
<keyword evidence="7" id="KW-1185">Reference proteome</keyword>
<feature type="transmembrane region" description="Helical" evidence="5">
    <location>
        <begin position="250"/>
        <end position="270"/>
    </location>
</feature>
<reference evidence="6" key="1">
    <citation type="journal article" date="2020" name="New Phytol.">
        <title>Comparative genomics reveals dynamic genome evolution in host specialist ectomycorrhizal fungi.</title>
        <authorList>
            <person name="Lofgren L.A."/>
            <person name="Nguyen N.H."/>
            <person name="Vilgalys R."/>
            <person name="Ruytinx J."/>
            <person name="Liao H.L."/>
            <person name="Branco S."/>
            <person name="Kuo A."/>
            <person name="LaButti K."/>
            <person name="Lipzen A."/>
            <person name="Andreopoulos W."/>
            <person name="Pangilinan J."/>
            <person name="Riley R."/>
            <person name="Hundley H."/>
            <person name="Na H."/>
            <person name="Barry K."/>
            <person name="Grigoriev I.V."/>
            <person name="Stajich J.E."/>
            <person name="Kennedy P.G."/>
        </authorList>
    </citation>
    <scope>NUCLEOTIDE SEQUENCE</scope>
    <source>
        <strain evidence="6">MN1</strain>
    </source>
</reference>
<dbReference type="PANTHER" id="PTHR23502:SF60">
    <property type="entry name" value="MAJOR FACILITATOR SUPERFAMILY (MFS) PROFILE DOMAIN-CONTAINING PROTEIN-RELATED"/>
    <property type="match status" value="1"/>
</dbReference>
<dbReference type="InterPro" id="IPR036259">
    <property type="entry name" value="MFS_trans_sf"/>
</dbReference>
<feature type="transmembrane region" description="Helical" evidence="5">
    <location>
        <begin position="151"/>
        <end position="170"/>
    </location>
</feature>